<comment type="caution">
    <text evidence="4">The sequence shown here is derived from an EMBL/GenBank/DDBJ whole genome shotgun (WGS) entry which is preliminary data.</text>
</comment>
<evidence type="ECO:0000259" key="2">
    <source>
        <dbReference type="PROSITE" id="PS50103"/>
    </source>
</evidence>
<dbReference type="InterPro" id="IPR001878">
    <property type="entry name" value="Znf_CCHC"/>
</dbReference>
<keyword evidence="1" id="KW-0862">Zinc</keyword>
<proteinExistence type="predicted"/>
<dbReference type="PROSITE" id="PS50158">
    <property type="entry name" value="ZF_CCHC"/>
    <property type="match status" value="1"/>
</dbReference>
<dbReference type="AlphaFoldDB" id="A0AAD4EEX2"/>
<evidence type="ECO:0008006" key="6">
    <source>
        <dbReference type="Google" id="ProtNLM"/>
    </source>
</evidence>
<dbReference type="GeneID" id="64671037"/>
<dbReference type="Proteomes" id="UP001195769">
    <property type="component" value="Unassembled WGS sequence"/>
</dbReference>
<dbReference type="InterPro" id="IPR000571">
    <property type="entry name" value="Znf_CCCH"/>
</dbReference>
<keyword evidence="1" id="KW-0863">Zinc-finger</keyword>
<keyword evidence="5" id="KW-1185">Reference proteome</keyword>
<reference evidence="4" key="1">
    <citation type="journal article" date="2020" name="New Phytol.">
        <title>Comparative genomics reveals dynamic genome evolution in host specialist ectomycorrhizal fungi.</title>
        <authorList>
            <person name="Lofgren L.A."/>
            <person name="Nguyen N.H."/>
            <person name="Vilgalys R."/>
            <person name="Ruytinx J."/>
            <person name="Liao H.L."/>
            <person name="Branco S."/>
            <person name="Kuo A."/>
            <person name="LaButti K."/>
            <person name="Lipzen A."/>
            <person name="Andreopoulos W."/>
            <person name="Pangilinan J."/>
            <person name="Riley R."/>
            <person name="Hundley H."/>
            <person name="Na H."/>
            <person name="Barry K."/>
            <person name="Grigoriev I.V."/>
            <person name="Stajich J.E."/>
            <person name="Kennedy P.G."/>
        </authorList>
    </citation>
    <scope>NUCLEOTIDE SEQUENCE</scope>
    <source>
        <strain evidence="4">FC203</strain>
    </source>
</reference>
<dbReference type="RefSeq" id="XP_041229284.1">
    <property type="nucleotide sequence ID" value="XM_041376739.1"/>
</dbReference>
<feature type="domain" description="C3H1-type" evidence="2">
    <location>
        <begin position="339"/>
        <end position="367"/>
    </location>
</feature>
<dbReference type="EMBL" id="JABBWK010000012">
    <property type="protein sequence ID" value="KAG1903709.1"/>
    <property type="molecule type" value="Genomic_DNA"/>
</dbReference>
<dbReference type="PROSITE" id="PS50103">
    <property type="entry name" value="ZF_C3H1"/>
    <property type="match status" value="1"/>
</dbReference>
<evidence type="ECO:0000256" key="1">
    <source>
        <dbReference type="PROSITE-ProRule" id="PRU00723"/>
    </source>
</evidence>
<protein>
    <recommendedName>
        <fullName evidence="6">CCHC-type domain-containing protein</fullName>
    </recommendedName>
</protein>
<accession>A0AAD4EEX2</accession>
<keyword evidence="1" id="KW-0479">Metal-binding</keyword>
<evidence type="ECO:0000259" key="3">
    <source>
        <dbReference type="PROSITE" id="PS50158"/>
    </source>
</evidence>
<dbReference type="SMART" id="SM00343">
    <property type="entry name" value="ZnF_C2HC"/>
    <property type="match status" value="2"/>
</dbReference>
<evidence type="ECO:0000313" key="4">
    <source>
        <dbReference type="EMBL" id="KAG1903709.1"/>
    </source>
</evidence>
<evidence type="ECO:0000313" key="5">
    <source>
        <dbReference type="Proteomes" id="UP001195769"/>
    </source>
</evidence>
<sequence length="381" mass="42437">MSRINQQCNPPLFSQLWCSNSPYKHLRMRLMPLEPELLNWSTGRLTATIYWPEHPRLNKPWSQIPPQWITFEQISMAPRKSQSDHRYRLFVQDINTLFWYRLGAPSQLVAFTTTIPNYHLKGGSIPAKVEEAFKHYCYVPYMALTHAARSKAFLRGEDSSFIFTQDGLMAKGLDRLNELSIVTVDWIAAAKAAEERTAHHWGEERTAALISHHLVALDIGWTHGWSVAMHYDVQQRELAHGNHKHNLAGLDVAALTLANNKISAVVSQPAPISPNKRAAPNEFPSSPRKKSHTFALSHCFRCGASGHLPADCSADTTSAGKPVAAMASNARSKHTLANASKKHYCFNWANSSNCSFNSNCRNVHACSLCGDSSHGAGNCKV</sequence>
<gene>
    <name evidence="4" type="ORF">F5891DRAFT_977800</name>
</gene>
<dbReference type="GO" id="GO:0003676">
    <property type="term" value="F:nucleic acid binding"/>
    <property type="evidence" value="ECO:0007669"/>
    <property type="project" value="InterPro"/>
</dbReference>
<name>A0AAD4EEX2_9AGAM</name>
<organism evidence="4 5">
    <name type="scientific">Suillus fuscotomentosus</name>
    <dbReference type="NCBI Taxonomy" id="1912939"/>
    <lineage>
        <taxon>Eukaryota</taxon>
        <taxon>Fungi</taxon>
        <taxon>Dikarya</taxon>
        <taxon>Basidiomycota</taxon>
        <taxon>Agaricomycotina</taxon>
        <taxon>Agaricomycetes</taxon>
        <taxon>Agaricomycetidae</taxon>
        <taxon>Boletales</taxon>
        <taxon>Suillineae</taxon>
        <taxon>Suillaceae</taxon>
        <taxon>Suillus</taxon>
    </lineage>
</organism>
<feature type="domain" description="CCHC-type" evidence="3">
    <location>
        <begin position="299"/>
        <end position="312"/>
    </location>
</feature>
<dbReference type="GO" id="GO:0008270">
    <property type="term" value="F:zinc ion binding"/>
    <property type="evidence" value="ECO:0007669"/>
    <property type="project" value="UniProtKB-KW"/>
</dbReference>
<feature type="zinc finger region" description="C3H1-type" evidence="1">
    <location>
        <begin position="339"/>
        <end position="367"/>
    </location>
</feature>